<protein>
    <submittedName>
        <fullName evidence="2">DUF2818 family protein</fullName>
    </submittedName>
</protein>
<dbReference type="Proteomes" id="UP000545386">
    <property type="component" value="Unassembled WGS sequence"/>
</dbReference>
<keyword evidence="3" id="KW-1185">Reference proteome</keyword>
<keyword evidence="1" id="KW-0812">Transmembrane</keyword>
<evidence type="ECO:0000256" key="1">
    <source>
        <dbReference type="SAM" id="Phobius"/>
    </source>
</evidence>
<dbReference type="Pfam" id="PF10993">
    <property type="entry name" value="DUF2818"/>
    <property type="match status" value="2"/>
</dbReference>
<keyword evidence="1" id="KW-0472">Membrane</keyword>
<evidence type="ECO:0000313" key="3">
    <source>
        <dbReference type="Proteomes" id="UP000545386"/>
    </source>
</evidence>
<accession>A0A842HJ80</accession>
<name>A0A842HJ80_9BURK</name>
<feature type="transmembrane region" description="Helical" evidence="1">
    <location>
        <begin position="150"/>
        <end position="168"/>
    </location>
</feature>
<feature type="transmembrane region" description="Helical" evidence="1">
    <location>
        <begin position="47"/>
        <end position="67"/>
    </location>
</feature>
<proteinExistence type="predicted"/>
<feature type="transmembrane region" description="Helical" evidence="1">
    <location>
        <begin position="120"/>
        <end position="138"/>
    </location>
</feature>
<dbReference type="InterPro" id="IPR016768">
    <property type="entry name" value="UCP019883"/>
</dbReference>
<dbReference type="EMBL" id="JACJUU010000001">
    <property type="protein sequence ID" value="MBC2768719.1"/>
    <property type="molecule type" value="Genomic_DNA"/>
</dbReference>
<keyword evidence="1" id="KW-1133">Transmembrane helix</keyword>
<organism evidence="2 3">
    <name type="scientific">Pusillimonas minor</name>
    <dbReference type="NCBI Taxonomy" id="2697024"/>
    <lineage>
        <taxon>Bacteria</taxon>
        <taxon>Pseudomonadati</taxon>
        <taxon>Pseudomonadota</taxon>
        <taxon>Betaproteobacteria</taxon>
        <taxon>Burkholderiales</taxon>
        <taxon>Alcaligenaceae</taxon>
        <taxon>Pusillimonas</taxon>
    </lineage>
</organism>
<comment type="caution">
    <text evidence="2">The sequence shown here is derived from an EMBL/GenBank/DDBJ whole genome shotgun (WGS) entry which is preliminary data.</text>
</comment>
<reference evidence="2 3" key="1">
    <citation type="submission" date="2020-08" db="EMBL/GenBank/DDBJ databases">
        <title>Paraeoetvoesia sp. YC-7-48 draft genome sequence.</title>
        <authorList>
            <person name="Yao L."/>
        </authorList>
    </citation>
    <scope>NUCLEOTIDE SEQUENCE [LARGE SCALE GENOMIC DNA]</scope>
    <source>
        <strain evidence="3">YC-7-48</strain>
    </source>
</reference>
<gene>
    <name evidence="2" type="ORF">GTU67_02170</name>
</gene>
<sequence length="182" mass="19965">MDQTLAIVLLILLSLVTANLPFATHKPLLVLPWAAPGGRFAQGPMRWFESLLFFVVLAGLGAGTLWWVGQGLMSPIGMLLRVAILLVLVVALMAYPSVVARRSASEMASTPAAGKSFFDRLVEVLVFYALVGVLAFAFEASMGNVFVQGWEFYAITLSLFLVMAYPGYVYRYLMRHRPGKTS</sequence>
<feature type="transmembrane region" description="Helical" evidence="1">
    <location>
        <begin position="79"/>
        <end position="100"/>
    </location>
</feature>
<evidence type="ECO:0000313" key="2">
    <source>
        <dbReference type="EMBL" id="MBC2768719.1"/>
    </source>
</evidence>
<dbReference type="AlphaFoldDB" id="A0A842HJ80"/>